<proteinExistence type="predicted"/>
<evidence type="ECO:0000313" key="2">
    <source>
        <dbReference type="WBParaSite" id="SPAL_0001468300.1"/>
    </source>
</evidence>
<accession>A0A0N5C9V6</accession>
<dbReference type="Proteomes" id="UP000046392">
    <property type="component" value="Unplaced"/>
</dbReference>
<dbReference type="WBParaSite" id="SPAL_0001468300.1">
    <property type="protein sequence ID" value="SPAL_0001468300.1"/>
    <property type="gene ID" value="SPAL_0001468300"/>
</dbReference>
<dbReference type="AlphaFoldDB" id="A0A0N5C9V6"/>
<evidence type="ECO:0000313" key="1">
    <source>
        <dbReference type="Proteomes" id="UP000046392"/>
    </source>
</evidence>
<reference evidence="2" key="1">
    <citation type="submission" date="2017-02" db="UniProtKB">
        <authorList>
            <consortium name="WormBaseParasite"/>
        </authorList>
    </citation>
    <scope>IDENTIFICATION</scope>
</reference>
<name>A0A0N5C9V6_STREA</name>
<sequence length="178" mass="21593">MSNINMVTDYDSLKMKDLITYETSNKPTDPHFSMALCLANSVLMRNTFQNEDNDNLSKMESMNYNYFNELNDHVPSRTVFFKEFEKPMLSLYQYNNMTNNFEIQMMCRENYYTTPSFYDDKIYFQNYANYFERMDNFVKKNDYPFEEFTFRYTSFYHQYTSMNSFIINDSDTEDSTTN</sequence>
<keyword evidence="1" id="KW-1185">Reference proteome</keyword>
<organism evidence="1 2">
    <name type="scientific">Strongyloides papillosus</name>
    <name type="common">Intestinal threadworm</name>
    <dbReference type="NCBI Taxonomy" id="174720"/>
    <lineage>
        <taxon>Eukaryota</taxon>
        <taxon>Metazoa</taxon>
        <taxon>Ecdysozoa</taxon>
        <taxon>Nematoda</taxon>
        <taxon>Chromadorea</taxon>
        <taxon>Rhabditida</taxon>
        <taxon>Tylenchina</taxon>
        <taxon>Panagrolaimomorpha</taxon>
        <taxon>Strongyloidoidea</taxon>
        <taxon>Strongyloididae</taxon>
        <taxon>Strongyloides</taxon>
    </lineage>
</organism>
<protein>
    <submittedName>
        <fullName evidence="2">Uncharacterized protein</fullName>
    </submittedName>
</protein>